<dbReference type="InterPro" id="IPR020479">
    <property type="entry name" value="HD_metazoa"/>
</dbReference>
<proteinExistence type="predicted"/>
<dbReference type="CDD" id="cd00086">
    <property type="entry name" value="homeodomain"/>
    <property type="match status" value="1"/>
</dbReference>
<dbReference type="InterPro" id="IPR001356">
    <property type="entry name" value="HD"/>
</dbReference>
<sequence length="203" mass="23837">MNQLPFLIKCPIESRQENLSLRSISSPRLQTTFFTPASSRFELKTSHSPYASLTYPYQSREIVTKCHNCSYKCCNQETGRWSMILKDQLERKNDLSSKPVHLDQEQFSRHQIFQETRSTTDEQVVVRETAAETSTTTTSGKRTRTAFTPIQLLVLETAFEKNHYVVGLERKQLAVYLKLTEQQVKVWYQNRRTKYKKNIQQNF</sequence>
<dbReference type="AlphaFoldDB" id="A0A6S7J6F1"/>
<dbReference type="PROSITE" id="PS50071">
    <property type="entry name" value="HOMEOBOX_2"/>
    <property type="match status" value="1"/>
</dbReference>
<dbReference type="EMBL" id="CACRXK020013114">
    <property type="protein sequence ID" value="CAB4024580.1"/>
    <property type="molecule type" value="Genomic_DNA"/>
</dbReference>
<keyword evidence="4 5" id="KW-0539">Nucleus</keyword>
<name>A0A6S7J6F1_PARCT</name>
<dbReference type="PRINTS" id="PR00024">
    <property type="entry name" value="HOMEOBOX"/>
</dbReference>
<comment type="caution">
    <text evidence="7">The sequence shown here is derived from an EMBL/GenBank/DDBJ whole genome shotgun (WGS) entry which is preliminary data.</text>
</comment>
<keyword evidence="8" id="KW-1185">Reference proteome</keyword>
<dbReference type="InterPro" id="IPR009057">
    <property type="entry name" value="Homeodomain-like_sf"/>
</dbReference>
<evidence type="ECO:0000256" key="1">
    <source>
        <dbReference type="ARBA" id="ARBA00004123"/>
    </source>
</evidence>
<comment type="subcellular location">
    <subcellularLocation>
        <location evidence="1 5 6">Nucleus</location>
    </subcellularLocation>
</comment>
<dbReference type="FunFam" id="1.10.10.60:FF:000081">
    <property type="entry name" value="Empty spiracles homeobox 2"/>
    <property type="match status" value="1"/>
</dbReference>
<dbReference type="GO" id="GO:0005634">
    <property type="term" value="C:nucleus"/>
    <property type="evidence" value="ECO:0007669"/>
    <property type="project" value="UniProtKB-SubCell"/>
</dbReference>
<reference evidence="7" key="1">
    <citation type="submission" date="2020-04" db="EMBL/GenBank/DDBJ databases">
        <authorList>
            <person name="Alioto T."/>
            <person name="Alioto T."/>
            <person name="Gomez Garrido J."/>
        </authorList>
    </citation>
    <scope>NUCLEOTIDE SEQUENCE</scope>
    <source>
        <strain evidence="7">A484AB</strain>
    </source>
</reference>
<keyword evidence="2 5" id="KW-0238">DNA-binding</keyword>
<dbReference type="PANTHER" id="PTHR24339:SF28">
    <property type="entry name" value="E5-RELATED"/>
    <property type="match status" value="1"/>
</dbReference>
<dbReference type="InterPro" id="IPR050877">
    <property type="entry name" value="EMX-VAX-Noto_Homeobox_TFs"/>
</dbReference>
<dbReference type="PANTHER" id="PTHR24339">
    <property type="entry name" value="HOMEOBOX PROTEIN EMX-RELATED"/>
    <property type="match status" value="1"/>
</dbReference>
<dbReference type="Proteomes" id="UP001152795">
    <property type="component" value="Unassembled WGS sequence"/>
</dbReference>
<feature type="DNA-binding region" description="Homeobox" evidence="5">
    <location>
        <begin position="140"/>
        <end position="199"/>
    </location>
</feature>
<protein>
    <submittedName>
        <fullName evidence="7">Homeobox EMX1</fullName>
    </submittedName>
</protein>
<evidence type="ECO:0000313" key="8">
    <source>
        <dbReference type="Proteomes" id="UP001152795"/>
    </source>
</evidence>
<dbReference type="SMART" id="SM00389">
    <property type="entry name" value="HOX"/>
    <property type="match status" value="1"/>
</dbReference>
<evidence type="ECO:0000256" key="2">
    <source>
        <dbReference type="ARBA" id="ARBA00023125"/>
    </source>
</evidence>
<dbReference type="GO" id="GO:0000978">
    <property type="term" value="F:RNA polymerase II cis-regulatory region sequence-specific DNA binding"/>
    <property type="evidence" value="ECO:0007669"/>
    <property type="project" value="TreeGrafter"/>
</dbReference>
<accession>A0A6S7J6F1</accession>
<dbReference type="Gene3D" id="1.10.10.60">
    <property type="entry name" value="Homeodomain-like"/>
    <property type="match status" value="1"/>
</dbReference>
<dbReference type="PROSITE" id="PS00027">
    <property type="entry name" value="HOMEOBOX_1"/>
    <property type="match status" value="1"/>
</dbReference>
<dbReference type="OrthoDB" id="6159439at2759"/>
<evidence type="ECO:0000313" key="7">
    <source>
        <dbReference type="EMBL" id="CAB4024580.1"/>
    </source>
</evidence>
<dbReference type="GO" id="GO:0000981">
    <property type="term" value="F:DNA-binding transcription factor activity, RNA polymerase II-specific"/>
    <property type="evidence" value="ECO:0007669"/>
    <property type="project" value="InterPro"/>
</dbReference>
<dbReference type="InterPro" id="IPR017970">
    <property type="entry name" value="Homeobox_CS"/>
</dbReference>
<evidence type="ECO:0000256" key="6">
    <source>
        <dbReference type="RuleBase" id="RU000682"/>
    </source>
</evidence>
<dbReference type="Pfam" id="PF00046">
    <property type="entry name" value="Homeodomain"/>
    <property type="match status" value="1"/>
</dbReference>
<organism evidence="7 8">
    <name type="scientific">Paramuricea clavata</name>
    <name type="common">Red gorgonian</name>
    <name type="synonym">Violescent sea-whip</name>
    <dbReference type="NCBI Taxonomy" id="317549"/>
    <lineage>
        <taxon>Eukaryota</taxon>
        <taxon>Metazoa</taxon>
        <taxon>Cnidaria</taxon>
        <taxon>Anthozoa</taxon>
        <taxon>Octocorallia</taxon>
        <taxon>Malacalcyonacea</taxon>
        <taxon>Plexauridae</taxon>
        <taxon>Paramuricea</taxon>
    </lineage>
</organism>
<evidence type="ECO:0000256" key="5">
    <source>
        <dbReference type="PROSITE-ProRule" id="PRU00108"/>
    </source>
</evidence>
<evidence type="ECO:0000256" key="3">
    <source>
        <dbReference type="ARBA" id="ARBA00023155"/>
    </source>
</evidence>
<gene>
    <name evidence="7" type="ORF">PACLA_8A078970</name>
</gene>
<dbReference type="SUPFAM" id="SSF46689">
    <property type="entry name" value="Homeodomain-like"/>
    <property type="match status" value="1"/>
</dbReference>
<keyword evidence="3 5" id="KW-0371">Homeobox</keyword>
<evidence type="ECO:0000256" key="4">
    <source>
        <dbReference type="ARBA" id="ARBA00023242"/>
    </source>
</evidence>